<dbReference type="InterPro" id="IPR037523">
    <property type="entry name" value="VOC_core"/>
</dbReference>
<comment type="caution">
    <text evidence="2">The sequence shown here is derived from an EMBL/GenBank/DDBJ whole genome shotgun (WGS) entry which is preliminary data.</text>
</comment>
<dbReference type="InterPro" id="IPR004360">
    <property type="entry name" value="Glyas_Fos-R_dOase_dom"/>
</dbReference>
<accession>A0ABW1YQ33</accession>
<sequence>MAVKPVPEGYHSVTPYLSINGAARAIEFYERAFGAKELFRFPMPDGSIAHAEIQVGDTRISLADDNEEGGLLSPQGSSPVGLLLYVEDVDSVFARAVEAGASVKRPLEDQFYGDRSGTLQDPFGHVWFLATHIEDVPEDELERRAAELS</sequence>
<protein>
    <submittedName>
        <fullName evidence="2">VOC family protein</fullName>
    </submittedName>
</protein>
<dbReference type="PANTHER" id="PTHR34109">
    <property type="entry name" value="BNAUNNG04460D PROTEIN-RELATED"/>
    <property type="match status" value="1"/>
</dbReference>
<dbReference type="SUPFAM" id="SSF54593">
    <property type="entry name" value="Glyoxalase/Bleomycin resistance protein/Dihydroxybiphenyl dioxygenase"/>
    <property type="match status" value="1"/>
</dbReference>
<dbReference type="InterPro" id="IPR029068">
    <property type="entry name" value="Glyas_Bleomycin-R_OHBP_Dase"/>
</dbReference>
<reference evidence="3" key="1">
    <citation type="journal article" date="2019" name="Int. J. Syst. Evol. Microbiol.">
        <title>The Global Catalogue of Microorganisms (GCM) 10K type strain sequencing project: providing services to taxonomists for standard genome sequencing and annotation.</title>
        <authorList>
            <consortium name="The Broad Institute Genomics Platform"/>
            <consortium name="The Broad Institute Genome Sequencing Center for Infectious Disease"/>
            <person name="Wu L."/>
            <person name="Ma J."/>
        </authorList>
    </citation>
    <scope>NUCLEOTIDE SEQUENCE [LARGE SCALE GENOMIC DNA]</scope>
    <source>
        <strain evidence="3">CGMCC 1.13718</strain>
    </source>
</reference>
<evidence type="ECO:0000259" key="1">
    <source>
        <dbReference type="PROSITE" id="PS51819"/>
    </source>
</evidence>
<dbReference type="RefSeq" id="WP_193191244.1">
    <property type="nucleotide sequence ID" value="NZ_JACZFR010000017.1"/>
</dbReference>
<gene>
    <name evidence="2" type="ORF">ACFQBM_16420</name>
</gene>
<dbReference type="EMBL" id="JBHSVR010000001">
    <property type="protein sequence ID" value="MFC6634874.1"/>
    <property type="molecule type" value="Genomic_DNA"/>
</dbReference>
<proteinExistence type="predicted"/>
<feature type="domain" description="VOC" evidence="1">
    <location>
        <begin position="9"/>
        <end position="132"/>
    </location>
</feature>
<dbReference type="Pfam" id="PF00903">
    <property type="entry name" value="Glyoxalase"/>
    <property type="match status" value="1"/>
</dbReference>
<evidence type="ECO:0000313" key="2">
    <source>
        <dbReference type="EMBL" id="MFC6634874.1"/>
    </source>
</evidence>
<dbReference type="Gene3D" id="3.30.720.110">
    <property type="match status" value="1"/>
</dbReference>
<dbReference type="PROSITE" id="PS51819">
    <property type="entry name" value="VOC"/>
    <property type="match status" value="1"/>
</dbReference>
<name>A0ABW1YQ33_9GAMM</name>
<dbReference type="PANTHER" id="PTHR34109:SF1">
    <property type="entry name" value="VOC DOMAIN-CONTAINING PROTEIN"/>
    <property type="match status" value="1"/>
</dbReference>
<organism evidence="2 3">
    <name type="scientific">Microbulbifer taiwanensis</name>
    <dbReference type="NCBI Taxonomy" id="986746"/>
    <lineage>
        <taxon>Bacteria</taxon>
        <taxon>Pseudomonadati</taxon>
        <taxon>Pseudomonadota</taxon>
        <taxon>Gammaproteobacteria</taxon>
        <taxon>Cellvibrionales</taxon>
        <taxon>Microbulbiferaceae</taxon>
        <taxon>Microbulbifer</taxon>
    </lineage>
</organism>
<dbReference type="CDD" id="cd07246">
    <property type="entry name" value="VOC_like"/>
    <property type="match status" value="1"/>
</dbReference>
<dbReference type="Proteomes" id="UP001596425">
    <property type="component" value="Unassembled WGS sequence"/>
</dbReference>
<keyword evidence="3" id="KW-1185">Reference proteome</keyword>
<dbReference type="Gene3D" id="3.30.720.120">
    <property type="match status" value="1"/>
</dbReference>
<evidence type="ECO:0000313" key="3">
    <source>
        <dbReference type="Proteomes" id="UP001596425"/>
    </source>
</evidence>